<reference evidence="3 4" key="1">
    <citation type="submission" date="2013-08" db="EMBL/GenBank/DDBJ databases">
        <title>Intrasporangium oryzae NRRL B-24470.</title>
        <authorList>
            <person name="Liu H."/>
            <person name="Wang G."/>
        </authorList>
    </citation>
    <scope>NUCLEOTIDE SEQUENCE [LARGE SCALE GENOMIC DNA]</scope>
    <source>
        <strain evidence="3 4">NRRL B-24470</strain>
    </source>
</reference>
<protein>
    <submittedName>
        <fullName evidence="3">Zn-dependent hydrolase</fullName>
    </submittedName>
</protein>
<dbReference type="EMBL" id="AWSA01000016">
    <property type="protein sequence ID" value="EWT01903.1"/>
    <property type="molecule type" value="Genomic_DNA"/>
</dbReference>
<dbReference type="STRING" id="1386089.N865_12720"/>
<dbReference type="InterPro" id="IPR036866">
    <property type="entry name" value="RibonucZ/Hydroxyglut_hydro"/>
</dbReference>
<dbReference type="Gene3D" id="3.60.15.10">
    <property type="entry name" value="Ribonuclease Z/Hydroxyacylglutathione hydrolase-like"/>
    <property type="match status" value="1"/>
</dbReference>
<keyword evidence="4" id="KW-1185">Reference proteome</keyword>
<keyword evidence="1 3" id="KW-0378">Hydrolase</keyword>
<feature type="domain" description="Metallo-beta-lactamase" evidence="2">
    <location>
        <begin position="17"/>
        <end position="213"/>
    </location>
</feature>
<proteinExistence type="predicted"/>
<dbReference type="eggNOG" id="COG2220">
    <property type="taxonomic scope" value="Bacteria"/>
</dbReference>
<dbReference type="PANTHER" id="PTHR43546:SF9">
    <property type="entry name" value="L-ASCORBATE-6-PHOSPHATE LACTONASE ULAG-RELATED"/>
    <property type="match status" value="1"/>
</dbReference>
<dbReference type="PATRIC" id="fig|1386089.3.peg.1856"/>
<dbReference type="Pfam" id="PF12706">
    <property type="entry name" value="Lactamase_B_2"/>
    <property type="match status" value="1"/>
</dbReference>
<evidence type="ECO:0000313" key="4">
    <source>
        <dbReference type="Proteomes" id="UP000019489"/>
    </source>
</evidence>
<accession>W9GAP5</accession>
<dbReference type="InterPro" id="IPR050114">
    <property type="entry name" value="UPF0173_UPF0282_UlaG_hydrolase"/>
</dbReference>
<name>W9GAP5_9MICO</name>
<dbReference type="Proteomes" id="UP000019489">
    <property type="component" value="Unassembled WGS sequence"/>
</dbReference>
<evidence type="ECO:0000313" key="3">
    <source>
        <dbReference type="EMBL" id="EWT01903.1"/>
    </source>
</evidence>
<comment type="caution">
    <text evidence="3">The sequence shown here is derived from an EMBL/GenBank/DDBJ whole genome shotgun (WGS) entry which is preliminary data.</text>
</comment>
<dbReference type="PANTHER" id="PTHR43546">
    <property type="entry name" value="UPF0173 METAL-DEPENDENT HYDROLASE MJ1163-RELATED"/>
    <property type="match status" value="1"/>
</dbReference>
<dbReference type="SUPFAM" id="SSF56281">
    <property type="entry name" value="Metallo-hydrolase/oxidoreductase"/>
    <property type="match status" value="1"/>
</dbReference>
<sequence length="252" mass="26211">MTVLGGPTVVLDLAGLRLITDPTFDPPGDYPVGERRLTKTQPSSWTPAEVGDVDVVLLSHDQHPDNLDRAGRTFLSEAPLVLSTASAATRLGGTVRALGAWETVDVPGTDGRALQITGVPARHGPEGTEHLTGEVTGFVLHGDDLPTVYVSGDNASLDLVAEIAGRFPKIDVAVLFAGGARTPLLGDRFLTLSSAMAAQAARLLASPSVVVVHTEGWSHFTENAATVPDAFAAEGIADVLVPAPFGRTVRLG</sequence>
<organism evidence="3 4">
    <name type="scientific">Intrasporangium oryzae NRRL B-24470</name>
    <dbReference type="NCBI Taxonomy" id="1386089"/>
    <lineage>
        <taxon>Bacteria</taxon>
        <taxon>Bacillati</taxon>
        <taxon>Actinomycetota</taxon>
        <taxon>Actinomycetes</taxon>
        <taxon>Micrococcales</taxon>
        <taxon>Intrasporangiaceae</taxon>
        <taxon>Intrasporangium</taxon>
    </lineage>
</organism>
<gene>
    <name evidence="3" type="ORF">N865_12720</name>
</gene>
<dbReference type="GO" id="GO:0016787">
    <property type="term" value="F:hydrolase activity"/>
    <property type="evidence" value="ECO:0007669"/>
    <property type="project" value="UniProtKB-KW"/>
</dbReference>
<dbReference type="InterPro" id="IPR001279">
    <property type="entry name" value="Metallo-B-lactamas"/>
</dbReference>
<evidence type="ECO:0000256" key="1">
    <source>
        <dbReference type="ARBA" id="ARBA00022801"/>
    </source>
</evidence>
<dbReference type="AlphaFoldDB" id="W9GAP5"/>
<evidence type="ECO:0000259" key="2">
    <source>
        <dbReference type="Pfam" id="PF12706"/>
    </source>
</evidence>